<dbReference type="PANTHER" id="PTHR43028">
    <property type="entry name" value="3'(2'),5'-BISPHOSPHATE NUCLEOTIDASE 1"/>
    <property type="match status" value="1"/>
</dbReference>
<dbReference type="RefSeq" id="WP_165600503.1">
    <property type="nucleotide sequence ID" value="NZ_SORZ01000001.1"/>
</dbReference>
<dbReference type="Gene3D" id="3.30.540.10">
    <property type="entry name" value="Fructose-1,6-Bisphosphatase, subunit A, domain 1"/>
    <property type="match status" value="1"/>
</dbReference>
<feature type="binding site" evidence="1">
    <location>
        <position position="79"/>
    </location>
    <ligand>
        <name>Mg(2+)</name>
        <dbReference type="ChEBI" id="CHEBI:18420"/>
        <label>1</label>
        <note>catalytic</note>
    </ligand>
</feature>
<dbReference type="InterPro" id="IPR020550">
    <property type="entry name" value="Inositol_monophosphatase_CS"/>
</dbReference>
<keyword evidence="1" id="KW-0479">Metal-binding</keyword>
<feature type="region of interest" description="Disordered" evidence="2">
    <location>
        <begin position="267"/>
        <end position="298"/>
    </location>
</feature>
<accession>A0A506US59</accession>
<keyword evidence="1" id="KW-0460">Magnesium</keyword>
<protein>
    <submittedName>
        <fullName evidence="3">3'(2'),5'-bisphosphate nucleotidase CysQ</fullName>
    </submittedName>
</protein>
<dbReference type="EMBL" id="SORZ01000001">
    <property type="protein sequence ID" value="TPW36195.1"/>
    <property type="molecule type" value="Genomic_DNA"/>
</dbReference>
<dbReference type="PANTHER" id="PTHR43028:SF5">
    <property type="entry name" value="3'(2'),5'-BISPHOSPHATE NUCLEOTIDASE 1"/>
    <property type="match status" value="1"/>
</dbReference>
<dbReference type="Gene3D" id="3.40.190.80">
    <property type="match status" value="1"/>
</dbReference>
<dbReference type="GO" id="GO:0008441">
    <property type="term" value="F:3'(2'),5'-bisphosphate nucleotidase activity"/>
    <property type="evidence" value="ECO:0007669"/>
    <property type="project" value="TreeGrafter"/>
</dbReference>
<comment type="caution">
    <text evidence="3">The sequence shown here is derived from an EMBL/GenBank/DDBJ whole genome shotgun (WGS) entry which is preliminary data.</text>
</comment>
<reference evidence="3 4" key="1">
    <citation type="submission" date="2019-03" db="EMBL/GenBank/DDBJ databases">
        <title>The complete genome sequence of Neokomagataea sp. Jb2 NBRC113641.</title>
        <authorList>
            <person name="Chua K.-O."/>
            <person name="Chan K.-G."/>
            <person name="See-Too W.-S."/>
        </authorList>
    </citation>
    <scope>NUCLEOTIDE SEQUENCE [LARGE SCALE GENOMIC DNA]</scope>
    <source>
        <strain evidence="3 4">Jb2</strain>
    </source>
</reference>
<evidence type="ECO:0000256" key="1">
    <source>
        <dbReference type="PIRSR" id="PIRSR600760-2"/>
    </source>
</evidence>
<feature type="binding site" evidence="1">
    <location>
        <position position="101"/>
    </location>
    <ligand>
        <name>Mg(2+)</name>
        <dbReference type="ChEBI" id="CHEBI:18420"/>
        <label>1</label>
        <note>catalytic</note>
    </ligand>
</feature>
<dbReference type="AlphaFoldDB" id="A0A506US59"/>
<feature type="binding site" evidence="1">
    <location>
        <position position="98"/>
    </location>
    <ligand>
        <name>Mg(2+)</name>
        <dbReference type="ChEBI" id="CHEBI:18420"/>
        <label>1</label>
        <note>catalytic</note>
    </ligand>
</feature>
<dbReference type="Proteomes" id="UP000315037">
    <property type="component" value="Unassembled WGS sequence"/>
</dbReference>
<keyword evidence="4" id="KW-1185">Reference proteome</keyword>
<feature type="binding site" evidence="1">
    <location>
        <position position="100"/>
    </location>
    <ligand>
        <name>Mg(2+)</name>
        <dbReference type="ChEBI" id="CHEBI:18420"/>
        <label>1</label>
        <note>catalytic</note>
    </ligand>
</feature>
<dbReference type="PRINTS" id="PR00377">
    <property type="entry name" value="IMPHPHTASES"/>
</dbReference>
<dbReference type="InterPro" id="IPR050725">
    <property type="entry name" value="CysQ/Inositol_MonoPase"/>
</dbReference>
<dbReference type="GO" id="GO:0046872">
    <property type="term" value="F:metal ion binding"/>
    <property type="evidence" value="ECO:0007669"/>
    <property type="project" value="UniProtKB-KW"/>
</dbReference>
<dbReference type="CDD" id="cd01638">
    <property type="entry name" value="CysQ"/>
    <property type="match status" value="1"/>
</dbReference>
<comment type="cofactor">
    <cofactor evidence="1">
        <name>Mg(2+)</name>
        <dbReference type="ChEBI" id="CHEBI:18420"/>
    </cofactor>
</comment>
<feature type="compositionally biased region" description="Polar residues" evidence="2">
    <location>
        <begin position="285"/>
        <end position="298"/>
    </location>
</feature>
<feature type="binding site" evidence="1">
    <location>
        <position position="226"/>
    </location>
    <ligand>
        <name>Mg(2+)</name>
        <dbReference type="ChEBI" id="CHEBI:18420"/>
        <label>1</label>
        <note>catalytic</note>
    </ligand>
</feature>
<dbReference type="Pfam" id="PF00459">
    <property type="entry name" value="Inositol_P"/>
    <property type="match status" value="1"/>
</dbReference>
<dbReference type="GO" id="GO:0000103">
    <property type="term" value="P:sulfate assimilation"/>
    <property type="evidence" value="ECO:0007669"/>
    <property type="project" value="TreeGrafter"/>
</dbReference>
<dbReference type="PROSITE" id="PS00630">
    <property type="entry name" value="IMP_2"/>
    <property type="match status" value="1"/>
</dbReference>
<evidence type="ECO:0000313" key="3">
    <source>
        <dbReference type="EMBL" id="TPW36195.1"/>
    </source>
</evidence>
<dbReference type="GO" id="GO:0046854">
    <property type="term" value="P:phosphatidylinositol phosphate biosynthetic process"/>
    <property type="evidence" value="ECO:0007669"/>
    <property type="project" value="InterPro"/>
</dbReference>
<proteinExistence type="predicted"/>
<dbReference type="SUPFAM" id="SSF56655">
    <property type="entry name" value="Carbohydrate phosphatase"/>
    <property type="match status" value="1"/>
</dbReference>
<evidence type="ECO:0000256" key="2">
    <source>
        <dbReference type="SAM" id="MobiDB-lite"/>
    </source>
</evidence>
<sequence length="298" mass="32142">METTEMQPPSPCPDDRTLLALAEDIVAKAADIVLEIRKRGFRTEVKADSSLVTEADKASETYILRRLREACPDIAAIGEEETAAGHQVEPGETYWLVDPLDGTRGFAAGRNEFAINIGLVRNGRAVLGVVAIPAYHQIYAGGPGLGVRRIDTRTGTVTPIHVRPTPPEGLKILSSSYLGSERCPSNWLDGQKVASVHPMGSAIKFVRIAEGNGDFYPRLGPTMEWDTAAPQAILEEAGGQLLTAEGQPLHYGKPGWKNPHFYCTGAGTPSPRNLNNKIGQRHDGNSSLPPDRTTSSQL</sequence>
<dbReference type="GO" id="GO:0050427">
    <property type="term" value="P:3'-phosphoadenosine 5'-phosphosulfate metabolic process"/>
    <property type="evidence" value="ECO:0007669"/>
    <property type="project" value="TreeGrafter"/>
</dbReference>
<evidence type="ECO:0000313" key="4">
    <source>
        <dbReference type="Proteomes" id="UP000315037"/>
    </source>
</evidence>
<name>A0A506US59_9PROT</name>
<organism evidence="3 4">
    <name type="scientific">Oecophyllibacter saccharovorans</name>
    <dbReference type="NCBI Taxonomy" id="2558360"/>
    <lineage>
        <taxon>Bacteria</taxon>
        <taxon>Pseudomonadati</taxon>
        <taxon>Pseudomonadota</taxon>
        <taxon>Alphaproteobacteria</taxon>
        <taxon>Acetobacterales</taxon>
        <taxon>Acetobacteraceae</taxon>
        <taxon>Oecophyllibacter</taxon>
    </lineage>
</organism>
<dbReference type="InterPro" id="IPR000760">
    <property type="entry name" value="Inositol_monophosphatase-like"/>
</dbReference>
<gene>
    <name evidence="3" type="ORF">E3202_02920</name>
</gene>